<sequence>MSAALHGTDDILRAAASWAWFPRDSERADDHLLLVRYPTRFGGGVRGSQVRSSSDAATVLDHAVERTREWGEARLTFWTNPSDGPDLEEELRRRGAEHIDTVAVLAGAIDELAVDVPPEATGEVVRTLDQVRAVDAINVPVWEQAPLDDEGLRVELGEVTARRETGEGLRVLGRLDGQPVSTGGCTILDGFTRLWGAATLPEFRGRGVYRAVLAERLRASIGLGATTALVKGRVATSAPILTRVGFHHYGDERAYRLDLA</sequence>
<evidence type="ECO:0000259" key="1">
    <source>
        <dbReference type="PROSITE" id="PS51186"/>
    </source>
</evidence>
<evidence type="ECO:0000313" key="2">
    <source>
        <dbReference type="EMBL" id="XBX80278.1"/>
    </source>
</evidence>
<dbReference type="GO" id="GO:0016747">
    <property type="term" value="F:acyltransferase activity, transferring groups other than amino-acyl groups"/>
    <property type="evidence" value="ECO:0007669"/>
    <property type="project" value="InterPro"/>
</dbReference>
<dbReference type="EMBL" id="CP158357">
    <property type="protein sequence ID" value="XBX80278.1"/>
    <property type="molecule type" value="Genomic_DNA"/>
</dbReference>
<dbReference type="RefSeq" id="WP_350353107.1">
    <property type="nucleotide sequence ID" value="NZ_CP158357.1"/>
</dbReference>
<protein>
    <recommendedName>
        <fullName evidence="1">N-acetyltransferase domain-containing protein</fullName>
    </recommendedName>
</protein>
<accession>A0AAU7W2W9</accession>
<dbReference type="InterPro" id="IPR016181">
    <property type="entry name" value="Acyl_CoA_acyltransferase"/>
</dbReference>
<name>A0AAU7W2W9_9MICO</name>
<dbReference type="AlphaFoldDB" id="A0AAU7W2W9"/>
<organism evidence="2">
    <name type="scientific">Microbacterium sp. A8/3-1</name>
    <dbReference type="NCBI Taxonomy" id="3160749"/>
    <lineage>
        <taxon>Bacteria</taxon>
        <taxon>Bacillati</taxon>
        <taxon>Actinomycetota</taxon>
        <taxon>Actinomycetes</taxon>
        <taxon>Micrococcales</taxon>
        <taxon>Microbacteriaceae</taxon>
        <taxon>Microbacterium</taxon>
    </lineage>
</organism>
<dbReference type="SUPFAM" id="SSF55729">
    <property type="entry name" value="Acyl-CoA N-acyltransferases (Nat)"/>
    <property type="match status" value="1"/>
</dbReference>
<dbReference type="InterPro" id="IPR000182">
    <property type="entry name" value="GNAT_dom"/>
</dbReference>
<dbReference type="Gene3D" id="3.40.630.30">
    <property type="match status" value="1"/>
</dbReference>
<reference evidence="2" key="1">
    <citation type="submission" date="2024-06" db="EMBL/GenBank/DDBJ databases">
        <title>Draft genome sequence of Microbacterium sp. strain A8/3-1, isolated from Oxytropis tragacanthoides Fisch. ex DC. Root nodules in the Altai region of Russia.</title>
        <authorList>
            <person name="Sazanova A."/>
            <person name="Guro P."/>
            <person name="Kuznetsova I."/>
            <person name="Belimov A."/>
            <person name="Safronova V."/>
        </authorList>
    </citation>
    <scope>NUCLEOTIDE SEQUENCE</scope>
    <source>
        <strain evidence="2">A8/3-1</strain>
    </source>
</reference>
<proteinExistence type="predicted"/>
<feature type="domain" description="N-acetyltransferase" evidence="1">
    <location>
        <begin position="123"/>
        <end position="260"/>
    </location>
</feature>
<dbReference type="PROSITE" id="PS51186">
    <property type="entry name" value="GNAT"/>
    <property type="match status" value="1"/>
</dbReference>
<gene>
    <name evidence="2" type="ORF">ABS642_09360</name>
</gene>